<dbReference type="SUPFAM" id="SSF53335">
    <property type="entry name" value="S-adenosyl-L-methionine-dependent methyltransferases"/>
    <property type="match status" value="1"/>
</dbReference>
<comment type="caution">
    <text evidence="2">The sequence shown here is derived from an EMBL/GenBank/DDBJ whole genome shotgun (WGS) entry which is preliminary data.</text>
</comment>
<dbReference type="RefSeq" id="WP_345140253.1">
    <property type="nucleotide sequence ID" value="NZ_BAABAT010000053.1"/>
</dbReference>
<protein>
    <recommendedName>
        <fullName evidence="1">Methyltransferase type 11 domain-containing protein</fullName>
    </recommendedName>
</protein>
<proteinExistence type="predicted"/>
<evidence type="ECO:0000313" key="2">
    <source>
        <dbReference type="EMBL" id="GAA4262630.1"/>
    </source>
</evidence>
<sequence>MADGHSVSSSRNPFALPTGVAGRLAGWIMARDDGPHREAAVLLAPAPGATVCEVGFGPGQLLAVLAERDPSIRLCGADPSEVMLAQARRRAPSADLRLGAADELPFYDDSADHVASINNVALWPDRGAGLAEARRVLQPGGTLLLAWHSSSAPSPMRRALARPDAWWDELLADVRNEFGNADRHNLRHLTACTATAPPADTAEEE</sequence>
<dbReference type="Gene3D" id="3.40.50.150">
    <property type="entry name" value="Vaccinia Virus protein VP39"/>
    <property type="match status" value="1"/>
</dbReference>
<name>A0ABP8DRV4_9ACTN</name>
<organism evidence="2 3">
    <name type="scientific">Dactylosporangium darangshiense</name>
    <dbReference type="NCBI Taxonomy" id="579108"/>
    <lineage>
        <taxon>Bacteria</taxon>
        <taxon>Bacillati</taxon>
        <taxon>Actinomycetota</taxon>
        <taxon>Actinomycetes</taxon>
        <taxon>Micromonosporales</taxon>
        <taxon>Micromonosporaceae</taxon>
        <taxon>Dactylosporangium</taxon>
    </lineage>
</organism>
<dbReference type="Pfam" id="PF08241">
    <property type="entry name" value="Methyltransf_11"/>
    <property type="match status" value="1"/>
</dbReference>
<accession>A0ABP8DRV4</accession>
<reference evidence="3" key="1">
    <citation type="journal article" date="2019" name="Int. J. Syst. Evol. Microbiol.">
        <title>The Global Catalogue of Microorganisms (GCM) 10K type strain sequencing project: providing services to taxonomists for standard genome sequencing and annotation.</title>
        <authorList>
            <consortium name="The Broad Institute Genomics Platform"/>
            <consortium name="The Broad Institute Genome Sequencing Center for Infectious Disease"/>
            <person name="Wu L."/>
            <person name="Ma J."/>
        </authorList>
    </citation>
    <scope>NUCLEOTIDE SEQUENCE [LARGE SCALE GENOMIC DNA]</scope>
    <source>
        <strain evidence="3">JCM 17441</strain>
    </source>
</reference>
<feature type="domain" description="Methyltransferase type 11" evidence="1">
    <location>
        <begin position="53"/>
        <end position="144"/>
    </location>
</feature>
<dbReference type="PANTHER" id="PTHR42912:SF94">
    <property type="entry name" value="METHYLTRANSFERASE TYPE 11 DOMAIN-CONTAINING PROTEIN"/>
    <property type="match status" value="1"/>
</dbReference>
<gene>
    <name evidence="2" type="ORF">GCM10022255_100060</name>
</gene>
<dbReference type="EMBL" id="BAABAT010000053">
    <property type="protein sequence ID" value="GAA4262630.1"/>
    <property type="molecule type" value="Genomic_DNA"/>
</dbReference>
<dbReference type="Proteomes" id="UP001500620">
    <property type="component" value="Unassembled WGS sequence"/>
</dbReference>
<dbReference type="InterPro" id="IPR013216">
    <property type="entry name" value="Methyltransf_11"/>
</dbReference>
<dbReference type="InterPro" id="IPR029063">
    <property type="entry name" value="SAM-dependent_MTases_sf"/>
</dbReference>
<dbReference type="CDD" id="cd02440">
    <property type="entry name" value="AdoMet_MTases"/>
    <property type="match status" value="1"/>
</dbReference>
<evidence type="ECO:0000313" key="3">
    <source>
        <dbReference type="Proteomes" id="UP001500620"/>
    </source>
</evidence>
<dbReference type="InterPro" id="IPR050508">
    <property type="entry name" value="Methyltransf_Superfamily"/>
</dbReference>
<evidence type="ECO:0000259" key="1">
    <source>
        <dbReference type="Pfam" id="PF08241"/>
    </source>
</evidence>
<dbReference type="PANTHER" id="PTHR42912">
    <property type="entry name" value="METHYLTRANSFERASE"/>
    <property type="match status" value="1"/>
</dbReference>
<keyword evidence="3" id="KW-1185">Reference proteome</keyword>